<protein>
    <recommendedName>
        <fullName evidence="8">Xylan alpha-1,2-glucuronidase</fullName>
        <ecNumber evidence="8">3.2.1.131</ecNumber>
    </recommendedName>
</protein>
<dbReference type="Proteomes" id="UP001245285">
    <property type="component" value="Unassembled WGS sequence"/>
</dbReference>
<comment type="similarity">
    <text evidence="1 7 8">Belongs to the glycosyl hydrolase 67 family.</text>
</comment>
<dbReference type="PIRSF" id="PIRSF029900">
    <property type="entry name" value="Alpha-glucuronds"/>
    <property type="match status" value="1"/>
</dbReference>
<dbReference type="Pfam" id="PF03648">
    <property type="entry name" value="Glyco_hydro_67N"/>
    <property type="match status" value="1"/>
</dbReference>
<dbReference type="InterPro" id="IPR037054">
    <property type="entry name" value="A-glucoronidase_C_sf"/>
</dbReference>
<dbReference type="Gene3D" id="3.20.20.80">
    <property type="entry name" value="Glycosidases"/>
    <property type="match status" value="1"/>
</dbReference>
<evidence type="ECO:0000313" key="13">
    <source>
        <dbReference type="Proteomes" id="UP001245285"/>
    </source>
</evidence>
<name>A0ABU3CNN4_9FLAO</name>
<evidence type="ECO:0000256" key="6">
    <source>
        <dbReference type="ARBA" id="ARBA00023326"/>
    </source>
</evidence>
<keyword evidence="4 8" id="KW-0119">Carbohydrate metabolism</keyword>
<evidence type="ECO:0000256" key="2">
    <source>
        <dbReference type="ARBA" id="ARBA00022651"/>
    </source>
</evidence>
<dbReference type="GO" id="GO:0016787">
    <property type="term" value="F:hydrolase activity"/>
    <property type="evidence" value="ECO:0007669"/>
    <property type="project" value="UniProtKB-KW"/>
</dbReference>
<comment type="subunit">
    <text evidence="8">Homodimer.</text>
</comment>
<evidence type="ECO:0000256" key="5">
    <source>
        <dbReference type="ARBA" id="ARBA00023295"/>
    </source>
</evidence>
<dbReference type="InterPro" id="IPR011099">
    <property type="entry name" value="Glyco_hydro_67_C"/>
</dbReference>
<keyword evidence="13" id="KW-1185">Reference proteome</keyword>
<evidence type="ECO:0000256" key="1">
    <source>
        <dbReference type="ARBA" id="ARBA00008833"/>
    </source>
</evidence>
<evidence type="ECO:0000256" key="7">
    <source>
        <dbReference type="PIRNR" id="PIRNR029900"/>
    </source>
</evidence>
<dbReference type="Gene3D" id="3.90.1330.10">
    <property type="entry name" value="Alpha-glucuronidase, C-terminal domain"/>
    <property type="match status" value="1"/>
</dbReference>
<evidence type="ECO:0000256" key="3">
    <source>
        <dbReference type="ARBA" id="ARBA00022801"/>
    </source>
</evidence>
<evidence type="ECO:0000256" key="8">
    <source>
        <dbReference type="RuleBase" id="RU361198"/>
    </source>
</evidence>
<evidence type="ECO:0000259" key="10">
    <source>
        <dbReference type="Pfam" id="PF07477"/>
    </source>
</evidence>
<dbReference type="InterPro" id="IPR029018">
    <property type="entry name" value="Hex-like_dom2"/>
</dbReference>
<feature type="domain" description="Glycosyl hydrolase family 67 catalytic" evidence="11">
    <location>
        <begin position="150"/>
        <end position="469"/>
    </location>
</feature>
<evidence type="ECO:0000259" key="11">
    <source>
        <dbReference type="Pfam" id="PF07488"/>
    </source>
</evidence>
<keyword evidence="3 7" id="KW-0378">Hydrolase</keyword>
<keyword evidence="5 7" id="KW-0326">Glycosidase</keyword>
<dbReference type="InterPro" id="IPR011100">
    <property type="entry name" value="Glyco_hydro_67_cat"/>
</dbReference>
<feature type="domain" description="Glycosyl hydrolase family 67 C-terminal" evidence="10">
    <location>
        <begin position="470"/>
        <end position="693"/>
    </location>
</feature>
<dbReference type="InterPro" id="IPR011395">
    <property type="entry name" value="Glyco_hydro_67_aGlcAse"/>
</dbReference>
<dbReference type="InterPro" id="IPR005154">
    <property type="entry name" value="Glyco_hydro_67_aGlcAse_N"/>
</dbReference>
<proteinExistence type="inferred from homology"/>
<gene>
    <name evidence="12" type="ORF">RM545_14825</name>
</gene>
<organism evidence="12 13">
    <name type="scientific">Autumnicola lenta</name>
    <dbReference type="NCBI Taxonomy" id="3075593"/>
    <lineage>
        <taxon>Bacteria</taxon>
        <taxon>Pseudomonadati</taxon>
        <taxon>Bacteroidota</taxon>
        <taxon>Flavobacteriia</taxon>
        <taxon>Flavobacteriales</taxon>
        <taxon>Flavobacteriaceae</taxon>
        <taxon>Autumnicola</taxon>
    </lineage>
</organism>
<dbReference type="EC" id="3.2.1.131" evidence="8"/>
<dbReference type="Pfam" id="PF07488">
    <property type="entry name" value="Glyco_hydro_67M"/>
    <property type="match status" value="1"/>
</dbReference>
<dbReference type="SUPFAM" id="SSF55545">
    <property type="entry name" value="beta-N-acetylhexosaminidase-like domain"/>
    <property type="match status" value="1"/>
</dbReference>
<dbReference type="SUPFAM" id="SSF51445">
    <property type="entry name" value="(Trans)glycosidases"/>
    <property type="match status" value="1"/>
</dbReference>
<comment type="caution">
    <text evidence="12">The sequence shown here is derived from an EMBL/GenBank/DDBJ whole genome shotgun (WGS) entry which is preliminary data.</text>
</comment>
<comment type="catalytic activity">
    <reaction evidence="8">
        <text>Hydrolysis of (1-&gt;2)-alpha-D-(4-O-methyl)glucuronosyl links in the main chain of hardwood xylans.</text>
        <dbReference type="EC" id="3.2.1.131"/>
    </reaction>
</comment>
<dbReference type="PANTHER" id="PTHR39207:SF1">
    <property type="entry name" value="ALPHA-GLUCURONIDASE A"/>
    <property type="match status" value="1"/>
</dbReference>
<dbReference type="EMBL" id="JAVRHO010000025">
    <property type="protein sequence ID" value="MDT0647969.1"/>
    <property type="molecule type" value="Genomic_DNA"/>
</dbReference>
<keyword evidence="2 7" id="KW-0858">Xylan degradation</keyword>
<evidence type="ECO:0000259" key="9">
    <source>
        <dbReference type="Pfam" id="PF03648"/>
    </source>
</evidence>
<keyword evidence="6 8" id="KW-0624">Polysaccharide degradation</keyword>
<dbReference type="RefSeq" id="WP_311496069.1">
    <property type="nucleotide sequence ID" value="NZ_JAVRHO010000025.1"/>
</dbReference>
<evidence type="ECO:0000313" key="12">
    <source>
        <dbReference type="EMBL" id="MDT0647969.1"/>
    </source>
</evidence>
<dbReference type="Pfam" id="PF07477">
    <property type="entry name" value="Glyco_hydro_67C"/>
    <property type="match status" value="1"/>
</dbReference>
<accession>A0ABU3CNN4</accession>
<evidence type="ECO:0000256" key="4">
    <source>
        <dbReference type="ARBA" id="ARBA00023277"/>
    </source>
</evidence>
<dbReference type="PANTHER" id="PTHR39207">
    <property type="entry name" value="ALPHA-GLUCURONIDASE A"/>
    <property type="match status" value="1"/>
</dbReference>
<feature type="domain" description="Alpha glucuronidase N-terminal" evidence="9">
    <location>
        <begin position="27"/>
        <end position="146"/>
    </location>
</feature>
<reference evidence="12 13" key="1">
    <citation type="submission" date="2023-09" db="EMBL/GenBank/DDBJ databases">
        <authorList>
            <person name="Rey-Velasco X."/>
        </authorList>
    </citation>
    <scope>NUCLEOTIDE SEQUENCE [LARGE SCALE GENOMIC DNA]</scope>
    <source>
        <strain evidence="12 13">F260</strain>
    </source>
</reference>
<dbReference type="InterPro" id="IPR017853">
    <property type="entry name" value="GH"/>
</dbReference>
<sequence length="721" mass="82285">MKQIKFFLLLFICYFPLAINAQTGYDLWLQYEEISDASLSQSYLNSLTGIKVMGNSPTLEASRNEISNAYDSFFNQELKNANSGDGLLILANIDQLPANMRSDVKSDIENINSEGYIIRSLEQNGNKVTLITAKTDIGVLYGSFRLIKEMQLHNDISNLAIIDSPKIQKRVLNHWDNLDRTVERGYAGFSIWDWHLLPELIKPEYVDYARANASIGINGTVLTNVNANSLILTEQYIEKVKALAEVFRPYGIQVYLTARFSAPLESGDLDTADPLNTEVKQWWKDKADEIYAEIPDFGGFLVKANSEGQPGPNNYDRTHVDGANMLAEAVAPHNGIVMWRAFVYSEDDPEDRAKQAYSEFVPFDGQFKDNVLVQVKNGPIDFQPREPFHPMFGTMPNTPLMMEFQITQEYLGFASHLVYLPKLFEETLEEDTYVNGENSTVAKVIDGSLSNNKLTGIAGVANIGSAKNWTGHPFGQSSWYGFGRLAWDPYMSSEEIAEEWLKRTFSNEEAFVDPVTDLMIKSREAVVKYMTPLGLHHIMDTGHHYGPGPWVSSLSRPEWNPVYYHKADEEGIGFDRTQSGSDALSQYADPIAEKYSSPKTTPEKYLLWFHHLPWDYEMDNGETLWHNLATTYQEGVEDVEEMVDTWNNMEEYVDKERFEKVAMLLQIQLKESKWWRDACLSYFQQFSGMEIPESVPQPEHDLEYYKSLEFPFAPGIRPSWE</sequence>
<dbReference type="Gene3D" id="3.30.379.10">
    <property type="entry name" value="Chitobiase/beta-hexosaminidase domain 2-like"/>
    <property type="match status" value="1"/>
</dbReference>